<sequence>MRFIFSEIINVMVFLISKMDSLFIFYFLNITCYVLVSLFFNHSVFSNFDTEMSFILLLILVLIICGKLLFTKFQPFINFFHFAFNFSFILAFFFFEDRERTFLL</sequence>
<dbReference type="OrthoDB" id="10414456at2759"/>
<evidence type="ECO:0000256" key="1">
    <source>
        <dbReference type="SAM" id="Phobius"/>
    </source>
</evidence>
<name>A0A2P5CYM6_PARAD</name>
<keyword evidence="3" id="KW-1185">Reference proteome</keyword>
<keyword evidence="1" id="KW-1133">Transmembrane helix</keyword>
<gene>
    <name evidence="2" type="ORF">PanWU01x14_111940</name>
</gene>
<keyword evidence="1" id="KW-0472">Membrane</keyword>
<feature type="transmembrane region" description="Helical" evidence="1">
    <location>
        <begin position="52"/>
        <end position="70"/>
    </location>
</feature>
<evidence type="ECO:0000313" key="3">
    <source>
        <dbReference type="Proteomes" id="UP000237105"/>
    </source>
</evidence>
<proteinExistence type="predicted"/>
<keyword evidence="1" id="KW-0812">Transmembrane</keyword>
<dbReference type="AlphaFoldDB" id="A0A2P5CYM6"/>
<dbReference type="Proteomes" id="UP000237105">
    <property type="component" value="Unassembled WGS sequence"/>
</dbReference>
<organism evidence="2 3">
    <name type="scientific">Parasponia andersonii</name>
    <name type="common">Sponia andersonii</name>
    <dbReference type="NCBI Taxonomy" id="3476"/>
    <lineage>
        <taxon>Eukaryota</taxon>
        <taxon>Viridiplantae</taxon>
        <taxon>Streptophyta</taxon>
        <taxon>Embryophyta</taxon>
        <taxon>Tracheophyta</taxon>
        <taxon>Spermatophyta</taxon>
        <taxon>Magnoliopsida</taxon>
        <taxon>eudicotyledons</taxon>
        <taxon>Gunneridae</taxon>
        <taxon>Pentapetalae</taxon>
        <taxon>rosids</taxon>
        <taxon>fabids</taxon>
        <taxon>Rosales</taxon>
        <taxon>Cannabaceae</taxon>
        <taxon>Parasponia</taxon>
    </lineage>
</organism>
<accession>A0A2P5CYM6</accession>
<feature type="transmembrane region" description="Helical" evidence="1">
    <location>
        <begin position="77"/>
        <end position="95"/>
    </location>
</feature>
<reference evidence="3" key="1">
    <citation type="submission" date="2016-06" db="EMBL/GenBank/DDBJ databases">
        <title>Parallel loss of symbiosis genes in relatives of nitrogen-fixing non-legume Parasponia.</title>
        <authorList>
            <person name="Van Velzen R."/>
            <person name="Holmer R."/>
            <person name="Bu F."/>
            <person name="Rutten L."/>
            <person name="Van Zeijl A."/>
            <person name="Liu W."/>
            <person name="Santuari L."/>
            <person name="Cao Q."/>
            <person name="Sharma T."/>
            <person name="Shen D."/>
            <person name="Roswanjaya Y."/>
            <person name="Wardhani T."/>
            <person name="Kalhor M.S."/>
            <person name="Jansen J."/>
            <person name="Van den Hoogen J."/>
            <person name="Gungor B."/>
            <person name="Hartog M."/>
            <person name="Hontelez J."/>
            <person name="Verver J."/>
            <person name="Yang W.-C."/>
            <person name="Schijlen E."/>
            <person name="Repin R."/>
            <person name="Schilthuizen M."/>
            <person name="Schranz E."/>
            <person name="Heidstra R."/>
            <person name="Miyata K."/>
            <person name="Fedorova E."/>
            <person name="Kohlen W."/>
            <person name="Bisseling T."/>
            <person name="Smit S."/>
            <person name="Geurts R."/>
        </authorList>
    </citation>
    <scope>NUCLEOTIDE SEQUENCE [LARGE SCALE GENOMIC DNA]</scope>
    <source>
        <strain evidence="3">cv. WU1-14</strain>
    </source>
</reference>
<dbReference type="EMBL" id="JXTB01000082">
    <property type="protein sequence ID" value="PON66143.1"/>
    <property type="molecule type" value="Genomic_DNA"/>
</dbReference>
<comment type="caution">
    <text evidence="2">The sequence shown here is derived from an EMBL/GenBank/DDBJ whole genome shotgun (WGS) entry which is preliminary data.</text>
</comment>
<feature type="transmembrane region" description="Helical" evidence="1">
    <location>
        <begin position="21"/>
        <end position="40"/>
    </location>
</feature>
<protein>
    <submittedName>
        <fullName evidence="2">Uncharacterized protein</fullName>
    </submittedName>
</protein>
<evidence type="ECO:0000313" key="2">
    <source>
        <dbReference type="EMBL" id="PON66143.1"/>
    </source>
</evidence>